<evidence type="ECO:0000313" key="2">
    <source>
        <dbReference type="Proteomes" id="UP000018217"/>
    </source>
</evidence>
<gene>
    <name evidence="1" type="ORF">EPIR_0546</name>
</gene>
<comment type="caution">
    <text evidence="1">The sequence shown here is derived from an EMBL/GenBank/DDBJ whole genome shotgun (WGS) entry which is preliminary data.</text>
</comment>
<protein>
    <submittedName>
        <fullName evidence="1">Uncharacterized protein</fullName>
    </submittedName>
</protein>
<keyword evidence="2" id="KW-1185">Reference proteome</keyword>
<name>V5Z4Q6_9GAMM</name>
<sequence length="42" mass="4957">MEAGAVHTHFNLLLCKEFTNKYKQGKHHPAEAFRRKYKSNPK</sequence>
<organism evidence="1 2">
    <name type="scientific">Erwinia piriflorinigrans CFBP 5888</name>
    <dbReference type="NCBI Taxonomy" id="1161919"/>
    <lineage>
        <taxon>Bacteria</taxon>
        <taxon>Pseudomonadati</taxon>
        <taxon>Pseudomonadota</taxon>
        <taxon>Gammaproteobacteria</taxon>
        <taxon>Enterobacterales</taxon>
        <taxon>Erwiniaceae</taxon>
        <taxon>Erwinia</taxon>
    </lineage>
</organism>
<dbReference type="EMBL" id="CAHS01000006">
    <property type="protein sequence ID" value="CCG85911.1"/>
    <property type="molecule type" value="Genomic_DNA"/>
</dbReference>
<evidence type="ECO:0000313" key="1">
    <source>
        <dbReference type="EMBL" id="CCG85911.1"/>
    </source>
</evidence>
<accession>V5Z4Q6</accession>
<dbReference type="Proteomes" id="UP000018217">
    <property type="component" value="Unassembled WGS sequence"/>
</dbReference>
<dbReference type="AlphaFoldDB" id="V5Z4Q6"/>
<proteinExistence type="predicted"/>
<reference evidence="1 2" key="1">
    <citation type="journal article" date="2013" name="Syst. Appl. Microbiol.">
        <title>Phylogenetic position and virulence apparatus of the pear flower necrosis pathogen Erwinia piriflorinigrans CFBP 5888T as assessed by comparative genomics.</title>
        <authorList>
            <person name="Smits T.H."/>
            <person name="Rezzonico F."/>
            <person name="Lopez M.M."/>
            <person name="Blom J."/>
            <person name="Goesmann A."/>
            <person name="Frey J.E."/>
            <person name="Duffy B."/>
        </authorList>
    </citation>
    <scope>NUCLEOTIDE SEQUENCE [LARGE SCALE GENOMIC DNA]</scope>
    <source>
        <strain evidence="2">CFBP5888</strain>
    </source>
</reference>